<comment type="caution">
    <text evidence="3">The sequence shown here is derived from an EMBL/GenBank/DDBJ whole genome shotgun (WGS) entry which is preliminary data.</text>
</comment>
<keyword evidence="4" id="KW-1185">Reference proteome</keyword>
<dbReference type="SUPFAM" id="SSF52047">
    <property type="entry name" value="RNI-like"/>
    <property type="match status" value="1"/>
</dbReference>
<dbReference type="Pfam" id="PF12937">
    <property type="entry name" value="F-box-like"/>
    <property type="match status" value="1"/>
</dbReference>
<dbReference type="OrthoDB" id="2635672at2759"/>
<gene>
    <name evidence="3" type="ORF">H1R20_g15888</name>
</gene>
<dbReference type="InterPro" id="IPR036047">
    <property type="entry name" value="F-box-like_dom_sf"/>
</dbReference>
<dbReference type="EMBL" id="JANBPK010001650">
    <property type="protein sequence ID" value="KAJ2921208.1"/>
    <property type="molecule type" value="Genomic_DNA"/>
</dbReference>
<dbReference type="SUPFAM" id="SSF81383">
    <property type="entry name" value="F-box domain"/>
    <property type="match status" value="1"/>
</dbReference>
<dbReference type="InterPro" id="IPR001810">
    <property type="entry name" value="F-box_dom"/>
</dbReference>
<feature type="region of interest" description="Disordered" evidence="1">
    <location>
        <begin position="212"/>
        <end position="257"/>
    </location>
</feature>
<reference evidence="3" key="1">
    <citation type="submission" date="2022-06" db="EMBL/GenBank/DDBJ databases">
        <title>Genome Sequence of Candolleomyces eurysporus.</title>
        <authorList>
            <person name="Buettner E."/>
        </authorList>
    </citation>
    <scope>NUCLEOTIDE SEQUENCE</scope>
    <source>
        <strain evidence="3">VTCC 930004</strain>
    </source>
</reference>
<dbReference type="SMART" id="SM00256">
    <property type="entry name" value="FBOX"/>
    <property type="match status" value="1"/>
</dbReference>
<organism evidence="3 4">
    <name type="scientific">Candolleomyces eurysporus</name>
    <dbReference type="NCBI Taxonomy" id="2828524"/>
    <lineage>
        <taxon>Eukaryota</taxon>
        <taxon>Fungi</taxon>
        <taxon>Dikarya</taxon>
        <taxon>Basidiomycota</taxon>
        <taxon>Agaricomycotina</taxon>
        <taxon>Agaricomycetes</taxon>
        <taxon>Agaricomycetidae</taxon>
        <taxon>Agaricales</taxon>
        <taxon>Agaricineae</taxon>
        <taxon>Psathyrellaceae</taxon>
        <taxon>Candolleomyces</taxon>
    </lineage>
</organism>
<evidence type="ECO:0000313" key="4">
    <source>
        <dbReference type="Proteomes" id="UP001140091"/>
    </source>
</evidence>
<name>A0A9W8IWU7_9AGAR</name>
<proteinExistence type="predicted"/>
<feature type="non-terminal residue" evidence="3">
    <location>
        <position position="477"/>
    </location>
</feature>
<dbReference type="AlphaFoldDB" id="A0A9W8IWU7"/>
<evidence type="ECO:0000259" key="2">
    <source>
        <dbReference type="PROSITE" id="PS50181"/>
    </source>
</evidence>
<feature type="compositionally biased region" description="Polar residues" evidence="1">
    <location>
        <begin position="212"/>
        <end position="246"/>
    </location>
</feature>
<dbReference type="PROSITE" id="PS50181">
    <property type="entry name" value="FBOX"/>
    <property type="match status" value="1"/>
</dbReference>
<dbReference type="Proteomes" id="UP001140091">
    <property type="component" value="Unassembled WGS sequence"/>
</dbReference>
<evidence type="ECO:0000313" key="3">
    <source>
        <dbReference type="EMBL" id="KAJ2921208.1"/>
    </source>
</evidence>
<evidence type="ECO:0000256" key="1">
    <source>
        <dbReference type="SAM" id="MobiDB-lite"/>
    </source>
</evidence>
<accession>A0A9W8IWU7</accession>
<sequence>MESTNEAPAPSDPPLASLKDLPHELLLQIVNELDDAALCALGNTCKDLNNLIFSLFFDKHRITDPLQGWISCYRAPEHTLRAIRCSLSTKNIRNIRYYFNRGIEKLVEEVEDIHAIVRRTDEVTDFGVYLADPDDWALRDAPRLDEAQAISTDPFTIHGVKKLPANIPQDLEGKLEDFRTAPFVEDQKNRSRLRISKWFEFFSKKNNGSTQVEATISSTMSRNSKASSPDSDTGQAQDLTNPSSHWANAPVTPTRKIGPPAPKLESLLLHSDMLLATPSFLDWTNQLLSWCAPTLTHLELQCPETLSGIWCKFFSEVKLPSLTRFEITSGLVVGHTHIQGSDVLGFLSRHPSIQKLSLYGIQMPTCFYDLPKAGTPILPNLIEIKVHPIYIRWFLRDKKQCPKLKQVILQTEYYASMNPMSAYDALDRALEELLPHSRKLNVIGFRLTKDNYELNSWLRSHVDAGPTAMIGGGIVSN</sequence>
<feature type="domain" description="F-box" evidence="2">
    <location>
        <begin position="15"/>
        <end position="60"/>
    </location>
</feature>
<protein>
    <recommendedName>
        <fullName evidence="2">F-box domain-containing protein</fullName>
    </recommendedName>
</protein>